<dbReference type="SMART" id="SM00487">
    <property type="entry name" value="DEXDc"/>
    <property type="match status" value="1"/>
</dbReference>
<keyword evidence="2" id="KW-0690">Ribosome biogenesis</keyword>
<dbReference type="GO" id="GO:0016787">
    <property type="term" value="F:hydrolase activity"/>
    <property type="evidence" value="ECO:0007669"/>
    <property type="project" value="UniProtKB-KW"/>
</dbReference>
<dbReference type="GO" id="GO:0005524">
    <property type="term" value="F:ATP binding"/>
    <property type="evidence" value="ECO:0007669"/>
    <property type="project" value="UniProtKB-UniRule"/>
</dbReference>
<evidence type="ECO:0000256" key="7">
    <source>
        <dbReference type="ARBA" id="ARBA00022840"/>
    </source>
</evidence>
<dbReference type="OrthoDB" id="422663at2759"/>
<sequence length="952" mass="106663">MSDFILNIDTSSDKVPIFRDSVNKTGNWKQRLKIKKLLKHKHKKNQQSKFSDAEKGNKKSIAADDSEAENDNNLGNPTKRKINDSKNIRKYSESEYESDESDNNQKTRVAQKHENIDYKSMSTSLFTSIQADDQKAEKIDETDSIETRSDNVNFTSSNSVINSDAGFPDVGILQFFANHLKDKLSISKPTEIQRLVLSNSLSLKSDAKKNSISYSDRDSFIRAETGSGKTLSYLLPIINRLLLATQDCQKNESLGNNSKHSKDSDFPSRNLGTMAIILTPTRELAKQVYETTTKLVNISRSSYNNEETQENSSVTTQNSNIIRSHWIVTGVAIGGDKKQSEKARLRKGVTILACTPGRLLDHLKTTTSFRTFNLKWLVLDEADQLLELGFQETLNEIIQLLSERSSLNGELNVKNNFLSSSHIPKNRINILCSATLKGNVKKLAQDSLKNPIFFNSHKLQSNSDSKVVVFTENMDDDTNDNNINSEKTMDTNFDIPDQLMQDFILVPPKLKLVALASMLDFITSQKKDSKIIVFLSCRDSVNFYYDLFSNAYLTGEPSQQSESNNPHSEGQNSDIDSNIGSDDDSHSGDDSSDDSDDDQDRDENSKDESDTDSKKNDEKNLKSDKAYKESSDSVNANNKTKKKDIESFRVSKFLKNTEVYRLHGSLSQPIRSATISKFTLGNKANDEQPGRAKVLFCTDVASRGLDLPLISHIIQYDAPTDISGYVHRVGRTARLGQMGKAVLFLMPPETEYLNLLLEKKISIQKINLRNYVNMDLSDSKFLSSVARTSKIGKSVTGSNELEALLKVFSVIHERRASKWMDMATELQLAFEKFVLSSNDATQLAKSGFTSSVRAYATHSPSQKHIFHIKNLHLGHYAKSFGLREAPKSISVGNKIHSTSNNKQLKNRQDFKNNPDGNFSGANKKSKISEMSEFAVGTIHSMVGPRTKKHKKA</sequence>
<organism evidence="13 14">
    <name type="scientific">Smittium culicis</name>
    <dbReference type="NCBI Taxonomy" id="133412"/>
    <lineage>
        <taxon>Eukaryota</taxon>
        <taxon>Fungi</taxon>
        <taxon>Fungi incertae sedis</taxon>
        <taxon>Zoopagomycota</taxon>
        <taxon>Kickxellomycotina</taxon>
        <taxon>Harpellomycetes</taxon>
        <taxon>Harpellales</taxon>
        <taxon>Legeriomycetaceae</taxon>
        <taxon>Smittium</taxon>
    </lineage>
</organism>
<dbReference type="Proteomes" id="UP000187283">
    <property type="component" value="Unassembled WGS sequence"/>
</dbReference>
<feature type="compositionally biased region" description="Basic and acidic residues" evidence="10">
    <location>
        <begin position="81"/>
        <end position="93"/>
    </location>
</feature>
<comment type="subcellular location">
    <subcellularLocation>
        <location evidence="1">Nucleus</location>
        <location evidence="1">Nucleolus</location>
    </subcellularLocation>
</comment>
<dbReference type="GO" id="GO:0005730">
    <property type="term" value="C:nucleolus"/>
    <property type="evidence" value="ECO:0007669"/>
    <property type="project" value="UniProtKB-SubCell"/>
</dbReference>
<dbReference type="SUPFAM" id="SSF52540">
    <property type="entry name" value="P-loop containing nucleoside triphosphate hydrolases"/>
    <property type="match status" value="2"/>
</dbReference>
<evidence type="ECO:0000256" key="8">
    <source>
        <dbReference type="ARBA" id="ARBA00022884"/>
    </source>
</evidence>
<protein>
    <recommendedName>
        <fullName evidence="9">ATP-dependent RNA helicase</fullName>
        <ecNumber evidence="9">3.6.4.13</ecNumber>
    </recommendedName>
</protein>
<dbReference type="InterPro" id="IPR001650">
    <property type="entry name" value="Helicase_C-like"/>
</dbReference>
<dbReference type="SMART" id="SM00490">
    <property type="entry name" value="HELICc"/>
    <property type="match status" value="1"/>
</dbReference>
<dbReference type="Pfam" id="PF00271">
    <property type="entry name" value="Helicase_C"/>
    <property type="match status" value="1"/>
</dbReference>
<comment type="domain">
    <text evidence="9">The Q motif is unique to and characteristic of the DEAD box family of RNA helicases and controls ATP binding and hydrolysis.</text>
</comment>
<gene>
    <name evidence="13" type="ORF">AYI70_g3575</name>
</gene>
<evidence type="ECO:0000256" key="10">
    <source>
        <dbReference type="SAM" id="MobiDB-lite"/>
    </source>
</evidence>
<comment type="caution">
    <text evidence="13">The sequence shown here is derived from an EMBL/GenBank/DDBJ whole genome shotgun (WGS) entry which is preliminary data.</text>
</comment>
<dbReference type="Pfam" id="PF00270">
    <property type="entry name" value="DEAD"/>
    <property type="match status" value="1"/>
</dbReference>
<evidence type="ECO:0000313" key="14">
    <source>
        <dbReference type="Proteomes" id="UP000187283"/>
    </source>
</evidence>
<feature type="domain" description="Helicase ATP-binding" evidence="11">
    <location>
        <begin position="210"/>
        <end position="454"/>
    </location>
</feature>
<dbReference type="EMBL" id="LSSN01001042">
    <property type="protein sequence ID" value="OMJ21273.1"/>
    <property type="molecule type" value="Genomic_DNA"/>
</dbReference>
<evidence type="ECO:0000256" key="9">
    <source>
        <dbReference type="RuleBase" id="RU365068"/>
    </source>
</evidence>
<dbReference type="PANTHER" id="PTHR24031">
    <property type="entry name" value="RNA HELICASE"/>
    <property type="match status" value="1"/>
</dbReference>
<keyword evidence="4 9" id="KW-0547">Nucleotide-binding</keyword>
<keyword evidence="3" id="KW-0698">rRNA processing</keyword>
<keyword evidence="6 9" id="KW-0347">Helicase</keyword>
<feature type="compositionally biased region" description="Acidic residues" evidence="10">
    <location>
        <begin position="590"/>
        <end position="601"/>
    </location>
</feature>
<evidence type="ECO:0000256" key="2">
    <source>
        <dbReference type="ARBA" id="ARBA00022517"/>
    </source>
</evidence>
<dbReference type="GO" id="GO:0003723">
    <property type="term" value="F:RNA binding"/>
    <property type="evidence" value="ECO:0007669"/>
    <property type="project" value="UniProtKB-UniRule"/>
</dbReference>
<dbReference type="PROSITE" id="PS51194">
    <property type="entry name" value="HELICASE_CTER"/>
    <property type="match status" value="1"/>
</dbReference>
<proteinExistence type="inferred from homology"/>
<comment type="catalytic activity">
    <reaction evidence="9">
        <text>ATP + H2O = ADP + phosphate + H(+)</text>
        <dbReference type="Rhea" id="RHEA:13065"/>
        <dbReference type="ChEBI" id="CHEBI:15377"/>
        <dbReference type="ChEBI" id="CHEBI:15378"/>
        <dbReference type="ChEBI" id="CHEBI:30616"/>
        <dbReference type="ChEBI" id="CHEBI:43474"/>
        <dbReference type="ChEBI" id="CHEBI:456216"/>
        <dbReference type="EC" id="3.6.4.13"/>
    </reaction>
</comment>
<dbReference type="AlphaFoldDB" id="A0A1R1Y2Y6"/>
<evidence type="ECO:0000256" key="4">
    <source>
        <dbReference type="ARBA" id="ARBA00022741"/>
    </source>
</evidence>
<dbReference type="PROSITE" id="PS51192">
    <property type="entry name" value="HELICASE_ATP_BIND_1"/>
    <property type="match status" value="1"/>
</dbReference>
<feature type="compositionally biased region" description="Basic and acidic residues" evidence="10">
    <location>
        <begin position="602"/>
        <end position="631"/>
    </location>
</feature>
<dbReference type="Gene3D" id="3.40.50.300">
    <property type="entry name" value="P-loop containing nucleotide triphosphate hydrolases"/>
    <property type="match status" value="2"/>
</dbReference>
<keyword evidence="7 9" id="KW-0067">ATP-binding</keyword>
<dbReference type="InterPro" id="IPR014001">
    <property type="entry name" value="Helicase_ATP-bd"/>
</dbReference>
<keyword evidence="8 9" id="KW-0694">RNA-binding</keyword>
<dbReference type="InterPro" id="IPR025313">
    <property type="entry name" value="SPB4-like_CTE"/>
</dbReference>
<feature type="region of interest" description="Disordered" evidence="10">
    <location>
        <begin position="556"/>
        <end position="640"/>
    </location>
</feature>
<comment type="function">
    <text evidence="9">RNA helicase.</text>
</comment>
<dbReference type="InterPro" id="IPR027417">
    <property type="entry name" value="P-loop_NTPase"/>
</dbReference>
<reference evidence="13 14" key="1">
    <citation type="submission" date="2017-01" db="EMBL/GenBank/DDBJ databases">
        <authorList>
            <person name="Mah S.A."/>
            <person name="Swanson W.J."/>
            <person name="Moy G.W."/>
            <person name="Vacquier V.D."/>
        </authorList>
    </citation>
    <scope>NUCLEOTIDE SEQUENCE [LARGE SCALE GENOMIC DNA]</scope>
    <source>
        <strain evidence="13 14">GSMNP</strain>
    </source>
</reference>
<evidence type="ECO:0000256" key="6">
    <source>
        <dbReference type="ARBA" id="ARBA00022806"/>
    </source>
</evidence>
<dbReference type="EC" id="3.6.4.13" evidence="9"/>
<dbReference type="STRING" id="133412.A0A1R1Y2Y6"/>
<keyword evidence="14" id="KW-1185">Reference proteome</keyword>
<comment type="similarity">
    <text evidence="9">Belongs to the DEAD box helicase family.</text>
</comment>
<feature type="region of interest" description="Disordered" evidence="10">
    <location>
        <begin position="39"/>
        <end position="115"/>
    </location>
</feature>
<name>A0A1R1Y2Y6_9FUNG</name>
<feature type="region of interest" description="Disordered" evidence="10">
    <location>
        <begin position="894"/>
        <end position="923"/>
    </location>
</feature>
<dbReference type="SMART" id="SM01178">
    <property type="entry name" value="DUF4217"/>
    <property type="match status" value="1"/>
</dbReference>
<feature type="compositionally biased region" description="Polar residues" evidence="10">
    <location>
        <begin position="556"/>
        <end position="572"/>
    </location>
</feature>
<feature type="domain" description="Helicase C-terminal" evidence="12">
    <location>
        <begin position="622"/>
        <end position="780"/>
    </location>
</feature>
<dbReference type="InterPro" id="IPR011545">
    <property type="entry name" value="DEAD/DEAH_box_helicase_dom"/>
</dbReference>
<evidence type="ECO:0000259" key="11">
    <source>
        <dbReference type="PROSITE" id="PS51192"/>
    </source>
</evidence>
<dbReference type="GO" id="GO:0006364">
    <property type="term" value="P:rRNA processing"/>
    <property type="evidence" value="ECO:0007669"/>
    <property type="project" value="UniProtKB-KW"/>
</dbReference>
<dbReference type="CDD" id="cd18787">
    <property type="entry name" value="SF2_C_DEAD"/>
    <property type="match status" value="1"/>
</dbReference>
<dbReference type="Pfam" id="PF13959">
    <property type="entry name" value="CTE_SPB4"/>
    <property type="match status" value="1"/>
</dbReference>
<evidence type="ECO:0000256" key="1">
    <source>
        <dbReference type="ARBA" id="ARBA00004604"/>
    </source>
</evidence>
<evidence type="ECO:0000313" key="13">
    <source>
        <dbReference type="EMBL" id="OMJ21273.1"/>
    </source>
</evidence>
<dbReference type="GO" id="GO:0003724">
    <property type="term" value="F:RNA helicase activity"/>
    <property type="evidence" value="ECO:0007669"/>
    <property type="project" value="UniProtKB-EC"/>
</dbReference>
<evidence type="ECO:0000259" key="12">
    <source>
        <dbReference type="PROSITE" id="PS51194"/>
    </source>
</evidence>
<evidence type="ECO:0000256" key="3">
    <source>
        <dbReference type="ARBA" id="ARBA00022552"/>
    </source>
</evidence>
<evidence type="ECO:0000256" key="5">
    <source>
        <dbReference type="ARBA" id="ARBA00022801"/>
    </source>
</evidence>
<accession>A0A1R1Y2Y6</accession>
<keyword evidence="5 9" id="KW-0378">Hydrolase</keyword>